<gene>
    <name evidence="2" type="ORF">QYF61_015392</name>
</gene>
<reference evidence="2 3" key="1">
    <citation type="journal article" date="2023" name="J. Hered.">
        <title>Chromosome-level genome of the wood stork (Mycteria americana) provides insight into avian chromosome evolution.</title>
        <authorList>
            <person name="Flamio R. Jr."/>
            <person name="Ramstad K.M."/>
        </authorList>
    </citation>
    <scope>NUCLEOTIDE SEQUENCE [LARGE SCALE GENOMIC DNA]</scope>
    <source>
        <strain evidence="2">JAX WOST 10</strain>
    </source>
</reference>
<feature type="region of interest" description="Disordered" evidence="1">
    <location>
        <begin position="128"/>
        <end position="148"/>
    </location>
</feature>
<sequence>MHHNSLGPAIQPVLYPVKSTPIQAMSSQFLQEKLDTIHLSYYPEGVRHQEDGELRNRRIKEINQDTACFCLCLLHWAENSQRGSALAEIPDSWDLRGSKDSKIETKQSVSALSSCIKQSVMDWHSPRLDRQHRGQSHGRTQPTGTALPNLVVTVKDAQNCRSEVG</sequence>
<accession>A0AAN7N2D7</accession>
<comment type="caution">
    <text evidence="2">The sequence shown here is derived from an EMBL/GenBank/DDBJ whole genome shotgun (WGS) entry which is preliminary data.</text>
</comment>
<protein>
    <submittedName>
        <fullName evidence="2">Uncharacterized protein</fullName>
    </submittedName>
</protein>
<evidence type="ECO:0000313" key="2">
    <source>
        <dbReference type="EMBL" id="KAK4818592.1"/>
    </source>
</evidence>
<evidence type="ECO:0000256" key="1">
    <source>
        <dbReference type="SAM" id="MobiDB-lite"/>
    </source>
</evidence>
<evidence type="ECO:0000313" key="3">
    <source>
        <dbReference type="Proteomes" id="UP001333110"/>
    </source>
</evidence>
<name>A0AAN7N2D7_MYCAM</name>
<organism evidence="2 3">
    <name type="scientific">Mycteria americana</name>
    <name type="common">Wood stork</name>
    <dbReference type="NCBI Taxonomy" id="33587"/>
    <lineage>
        <taxon>Eukaryota</taxon>
        <taxon>Metazoa</taxon>
        <taxon>Chordata</taxon>
        <taxon>Craniata</taxon>
        <taxon>Vertebrata</taxon>
        <taxon>Euteleostomi</taxon>
        <taxon>Archelosauria</taxon>
        <taxon>Archosauria</taxon>
        <taxon>Dinosauria</taxon>
        <taxon>Saurischia</taxon>
        <taxon>Theropoda</taxon>
        <taxon>Coelurosauria</taxon>
        <taxon>Aves</taxon>
        <taxon>Neognathae</taxon>
        <taxon>Neoaves</taxon>
        <taxon>Aequornithes</taxon>
        <taxon>Ciconiiformes</taxon>
        <taxon>Ciconiidae</taxon>
        <taxon>Mycteria</taxon>
    </lineage>
</organism>
<dbReference type="AlphaFoldDB" id="A0AAN7N2D7"/>
<dbReference type="Proteomes" id="UP001333110">
    <property type="component" value="Unassembled WGS sequence"/>
</dbReference>
<proteinExistence type="predicted"/>
<feature type="compositionally biased region" description="Polar residues" evidence="1">
    <location>
        <begin position="137"/>
        <end position="146"/>
    </location>
</feature>
<keyword evidence="3" id="KW-1185">Reference proteome</keyword>
<dbReference type="EMBL" id="JAUNZN010000007">
    <property type="protein sequence ID" value="KAK4818592.1"/>
    <property type="molecule type" value="Genomic_DNA"/>
</dbReference>